<dbReference type="AlphaFoldDB" id="X1T2N4"/>
<dbReference type="GO" id="GO:0008915">
    <property type="term" value="F:lipid-A-disaccharide synthase activity"/>
    <property type="evidence" value="ECO:0007669"/>
    <property type="project" value="InterPro"/>
</dbReference>
<dbReference type="GO" id="GO:0009245">
    <property type="term" value="P:lipid A biosynthetic process"/>
    <property type="evidence" value="ECO:0007669"/>
    <property type="project" value="InterPro"/>
</dbReference>
<feature type="non-terminal residue" evidence="1">
    <location>
        <position position="57"/>
    </location>
</feature>
<dbReference type="InterPro" id="IPR003835">
    <property type="entry name" value="Glyco_trans_19"/>
</dbReference>
<accession>X1T2N4</accession>
<gene>
    <name evidence="1" type="ORF">S12H4_25442</name>
</gene>
<organism evidence="1">
    <name type="scientific">marine sediment metagenome</name>
    <dbReference type="NCBI Taxonomy" id="412755"/>
    <lineage>
        <taxon>unclassified sequences</taxon>
        <taxon>metagenomes</taxon>
        <taxon>ecological metagenomes</taxon>
    </lineage>
</organism>
<dbReference type="Pfam" id="PF02684">
    <property type="entry name" value="LpxB"/>
    <property type="match status" value="1"/>
</dbReference>
<dbReference type="GO" id="GO:0016020">
    <property type="term" value="C:membrane"/>
    <property type="evidence" value="ECO:0007669"/>
    <property type="project" value="GOC"/>
</dbReference>
<reference evidence="1" key="1">
    <citation type="journal article" date="2014" name="Front. Microbiol.">
        <title>High frequency of phylogenetically diverse reductive dehalogenase-homologous genes in deep subseafloor sedimentary metagenomes.</title>
        <authorList>
            <person name="Kawai M."/>
            <person name="Futagami T."/>
            <person name="Toyoda A."/>
            <person name="Takaki Y."/>
            <person name="Nishi S."/>
            <person name="Hori S."/>
            <person name="Arai W."/>
            <person name="Tsubouchi T."/>
            <person name="Morono Y."/>
            <person name="Uchiyama I."/>
            <person name="Ito T."/>
            <person name="Fujiyama A."/>
            <person name="Inagaki F."/>
            <person name="Takami H."/>
        </authorList>
    </citation>
    <scope>NUCLEOTIDE SEQUENCE</scope>
    <source>
        <strain evidence="1">Expedition CK06-06</strain>
    </source>
</reference>
<feature type="non-terminal residue" evidence="1">
    <location>
        <position position="1"/>
    </location>
</feature>
<protein>
    <submittedName>
        <fullName evidence="1">Uncharacterized protein</fullName>
    </submittedName>
</protein>
<sequence length="57" mass="6401">VSIPYIGMVNIIAKKKIVPEFIQGRANAERILPTALALLEQKEKREKMSHQRANSGL</sequence>
<evidence type="ECO:0000313" key="1">
    <source>
        <dbReference type="EMBL" id="GAI74304.1"/>
    </source>
</evidence>
<dbReference type="EMBL" id="BARW01014276">
    <property type="protein sequence ID" value="GAI74304.1"/>
    <property type="molecule type" value="Genomic_DNA"/>
</dbReference>
<proteinExistence type="predicted"/>
<name>X1T2N4_9ZZZZ</name>
<comment type="caution">
    <text evidence="1">The sequence shown here is derived from an EMBL/GenBank/DDBJ whole genome shotgun (WGS) entry which is preliminary data.</text>
</comment>